<feature type="compositionally biased region" description="Polar residues" evidence="1">
    <location>
        <begin position="230"/>
        <end position="239"/>
    </location>
</feature>
<dbReference type="Pfam" id="PF12885">
    <property type="entry name" value="TORC_M"/>
    <property type="match status" value="1"/>
</dbReference>
<feature type="compositionally biased region" description="Low complexity" evidence="1">
    <location>
        <begin position="252"/>
        <end position="267"/>
    </location>
</feature>
<accession>A0A8B8DRR3</accession>
<protein>
    <submittedName>
        <fullName evidence="4">CREB-regulated transcription coactivator 1-like isoform X1</fullName>
    </submittedName>
</protein>
<evidence type="ECO:0000256" key="1">
    <source>
        <dbReference type="SAM" id="MobiDB-lite"/>
    </source>
</evidence>
<feature type="compositionally biased region" description="Polar residues" evidence="1">
    <location>
        <begin position="281"/>
        <end position="300"/>
    </location>
</feature>
<organism evidence="3 4">
    <name type="scientific">Crassostrea virginica</name>
    <name type="common">Eastern oyster</name>
    <dbReference type="NCBI Taxonomy" id="6565"/>
    <lineage>
        <taxon>Eukaryota</taxon>
        <taxon>Metazoa</taxon>
        <taxon>Spiralia</taxon>
        <taxon>Lophotrochozoa</taxon>
        <taxon>Mollusca</taxon>
        <taxon>Bivalvia</taxon>
        <taxon>Autobranchia</taxon>
        <taxon>Pteriomorphia</taxon>
        <taxon>Ostreida</taxon>
        <taxon>Ostreoidea</taxon>
        <taxon>Ostreidae</taxon>
        <taxon>Crassostrea</taxon>
    </lineage>
</organism>
<dbReference type="PANTHER" id="PTHR13589:SF15">
    <property type="entry name" value="CREB-REGULATED TRANSCRIPTION COACTIVATOR, ISOFORM B"/>
    <property type="match status" value="1"/>
</dbReference>
<dbReference type="PANTHER" id="PTHR13589">
    <property type="entry name" value="CREB-REGULATED TRANSCRIPTION COACTIVATOR"/>
    <property type="match status" value="1"/>
</dbReference>
<keyword evidence="3" id="KW-1185">Reference proteome</keyword>
<dbReference type="KEGG" id="cvn:111128383"/>
<feature type="region of interest" description="Disordered" evidence="1">
    <location>
        <begin position="281"/>
        <end position="320"/>
    </location>
</feature>
<dbReference type="RefSeq" id="XP_022329676.1">
    <property type="nucleotide sequence ID" value="XM_022473968.1"/>
</dbReference>
<dbReference type="Proteomes" id="UP000694844">
    <property type="component" value="Chromosome 4"/>
</dbReference>
<feature type="compositionally biased region" description="Low complexity" evidence="1">
    <location>
        <begin position="172"/>
        <end position="187"/>
    </location>
</feature>
<dbReference type="AlphaFoldDB" id="A0A8B8DRR3"/>
<reference evidence="4" key="1">
    <citation type="submission" date="2025-08" db="UniProtKB">
        <authorList>
            <consortium name="RefSeq"/>
        </authorList>
    </citation>
    <scope>IDENTIFICATION</scope>
    <source>
        <tissue evidence="4">Whole sample</tissue>
    </source>
</reference>
<dbReference type="InterPro" id="IPR024786">
    <property type="entry name" value="TORC"/>
</dbReference>
<feature type="compositionally biased region" description="Low complexity" evidence="1">
    <location>
        <begin position="301"/>
        <end position="318"/>
    </location>
</feature>
<proteinExistence type="predicted"/>
<dbReference type="OrthoDB" id="8947034at2759"/>
<evidence type="ECO:0000313" key="4">
    <source>
        <dbReference type="RefSeq" id="XP_022329676.1"/>
    </source>
</evidence>
<feature type="compositionally biased region" description="Low complexity" evidence="1">
    <location>
        <begin position="153"/>
        <end position="165"/>
    </location>
</feature>
<dbReference type="GO" id="GO:0045944">
    <property type="term" value="P:positive regulation of transcription by RNA polymerase II"/>
    <property type="evidence" value="ECO:0007669"/>
    <property type="project" value="TreeGrafter"/>
</dbReference>
<name>A0A8B8DRR3_CRAVI</name>
<feature type="region of interest" description="Disordered" evidence="1">
    <location>
        <begin position="121"/>
        <end position="207"/>
    </location>
</feature>
<dbReference type="InterPro" id="IPR024784">
    <property type="entry name" value="TORC_M"/>
</dbReference>
<feature type="domain" description="Transducer of regulated CREB activity middle" evidence="2">
    <location>
        <begin position="14"/>
        <end position="142"/>
    </location>
</feature>
<feature type="region of interest" description="Disordered" evidence="1">
    <location>
        <begin position="221"/>
        <end position="267"/>
    </location>
</feature>
<dbReference type="GO" id="GO:0005737">
    <property type="term" value="C:cytoplasm"/>
    <property type="evidence" value="ECO:0007669"/>
    <property type="project" value="InterPro"/>
</dbReference>
<evidence type="ECO:0000313" key="3">
    <source>
        <dbReference type="Proteomes" id="UP000694844"/>
    </source>
</evidence>
<gene>
    <name evidence="4" type="primary">LOC111128383</name>
</gene>
<evidence type="ECO:0000259" key="2">
    <source>
        <dbReference type="Pfam" id="PF12885"/>
    </source>
</evidence>
<dbReference type="GO" id="GO:0008140">
    <property type="term" value="F:cAMP response element binding protein binding"/>
    <property type="evidence" value="ECO:0007669"/>
    <property type="project" value="TreeGrafter"/>
</dbReference>
<dbReference type="GO" id="GO:0005634">
    <property type="term" value="C:nucleus"/>
    <property type="evidence" value="ECO:0007669"/>
    <property type="project" value="InterPro"/>
</dbReference>
<dbReference type="GeneID" id="111128383"/>
<sequence length="360" mass="39373">MRLTFSVTVDLHCRSSSDSALHTSVMGTTSGPSLQLFSSPYTFQTKENIAEMVGENMGNDNLRKGFWDPKQMPGSRPKSCEVPNINIYPSAEQENHTGGVPVPITNNTGSLPDLTVLHFPPPLTTPLDAEDQNYGAQPANLSPTSAHHVGMVPQQSASPQAQSPAQRRRPHQGGPSPLVLSSSPSQQMRMPHSPPVSVPNLDPSKLSMDPQIKQQFLLRLQQQQQRNRAPNHSYQSHQPHPNHHSGGGVGAPHPSSQQPPNNSVLQNPQQRLPQVCITTAEQNDSQPSLSHYRNSVSENCQSPTSPHSQPSYSPSQSPDYPLHVEQLHRQLPFAASTADTGFTTPIRTVQNVTRQPLFKC</sequence>